<dbReference type="Pfam" id="PF01814">
    <property type="entry name" value="Hemerythrin"/>
    <property type="match status" value="1"/>
</dbReference>
<evidence type="ECO:0000313" key="2">
    <source>
        <dbReference type="EMBL" id="QXE92320.1"/>
    </source>
</evidence>
<name>A0ABX8LNP6_9BACT</name>
<accession>A0ABX8LNP6</accession>
<dbReference type="InterPro" id="IPR012312">
    <property type="entry name" value="Hemerythrin-like"/>
</dbReference>
<keyword evidence="3" id="KW-1185">Reference proteome</keyword>
<feature type="domain" description="Hemerythrin-like" evidence="1">
    <location>
        <begin position="4"/>
        <end position="129"/>
    </location>
</feature>
<dbReference type="EMBL" id="CP077683">
    <property type="protein sequence ID" value="QXE92320.1"/>
    <property type="molecule type" value="Genomic_DNA"/>
</dbReference>
<dbReference type="Proteomes" id="UP000683559">
    <property type="component" value="Chromosome"/>
</dbReference>
<dbReference type="PANTHER" id="PTHR35585">
    <property type="entry name" value="HHE DOMAIN PROTEIN (AFU_ORTHOLOGUE AFUA_4G00730)"/>
    <property type="match status" value="1"/>
</dbReference>
<dbReference type="PANTHER" id="PTHR35585:SF1">
    <property type="entry name" value="HHE DOMAIN PROTEIN (AFU_ORTHOLOGUE AFUA_4G00730)"/>
    <property type="match status" value="1"/>
</dbReference>
<evidence type="ECO:0000313" key="3">
    <source>
        <dbReference type="Proteomes" id="UP000683559"/>
    </source>
</evidence>
<organism evidence="2 3">
    <name type="scientific">Geomonas subterranea</name>
    <dbReference type="NCBI Taxonomy" id="2847989"/>
    <lineage>
        <taxon>Bacteria</taxon>
        <taxon>Pseudomonadati</taxon>
        <taxon>Thermodesulfobacteriota</taxon>
        <taxon>Desulfuromonadia</taxon>
        <taxon>Geobacterales</taxon>
        <taxon>Geobacteraceae</taxon>
        <taxon>Geomonas</taxon>
    </lineage>
</organism>
<evidence type="ECO:0000259" key="1">
    <source>
        <dbReference type="Pfam" id="PF01814"/>
    </source>
</evidence>
<proteinExistence type="predicted"/>
<dbReference type="RefSeq" id="WP_217288874.1">
    <property type="nucleotide sequence ID" value="NZ_CP077683.1"/>
</dbReference>
<protein>
    <submittedName>
        <fullName evidence="2">Hemerythrin domain-containing protein</fullName>
    </submittedName>
</protein>
<gene>
    <name evidence="2" type="ORF">KP001_07305</name>
</gene>
<sequence length="135" mass="15472">MSRLIDELKKDHVAIEEMLNRVKDTSITNKEAHRLLLTAQSTLLAHLRKEDAQLYPVLNKAAQTDQGLKRTVDFYAKDMEEISGNAVAFFKKYSPDDAVIDIEFAKALGRLFATISRRLRSEENTLYSAYDKLQH</sequence>
<reference evidence="2 3" key="1">
    <citation type="submission" date="2021-06" db="EMBL/GenBank/DDBJ databases">
        <title>Gemonas diversity in paddy soil.</title>
        <authorList>
            <person name="Liu G."/>
        </authorList>
    </citation>
    <scope>NUCLEOTIDE SEQUENCE [LARGE SCALE GENOMIC DNA]</scope>
    <source>
        <strain evidence="2 3">RG2</strain>
    </source>
</reference>